<comment type="caution">
    <text evidence="2">The sequence shown here is derived from an EMBL/GenBank/DDBJ whole genome shotgun (WGS) entry which is preliminary data.</text>
</comment>
<dbReference type="Proteomes" id="UP000003082">
    <property type="component" value="Unassembled WGS sequence"/>
</dbReference>
<proteinExistence type="predicted"/>
<evidence type="ECO:0000256" key="1">
    <source>
        <dbReference type="SAM" id="MobiDB-lite"/>
    </source>
</evidence>
<accession>B9D069</accession>
<keyword evidence="3" id="KW-1185">Reference proteome</keyword>
<sequence length="38" mass="4395">MNLNVFENFLSKAGHVVRRSEKNRKSFKGACETTPQNR</sequence>
<reference evidence="2 3" key="1">
    <citation type="submission" date="2008-08" db="EMBL/GenBank/DDBJ databases">
        <authorList>
            <person name="Madupu R."/>
            <person name="Durkin A.S."/>
            <person name="Torralba M."/>
            <person name="Methe B."/>
            <person name="Sutton G.G."/>
            <person name="Strausberg R.L."/>
            <person name="Nelson K.E."/>
        </authorList>
    </citation>
    <scope>NUCLEOTIDE SEQUENCE [LARGE SCALE GENOMIC DNA]</scope>
    <source>
        <strain evidence="2 3">RM3267</strain>
    </source>
</reference>
<protein>
    <submittedName>
        <fullName evidence="2">Uncharacterized protein</fullName>
    </submittedName>
</protein>
<organism evidence="2 3">
    <name type="scientific">Campylobacter rectus RM3267</name>
    <dbReference type="NCBI Taxonomy" id="553218"/>
    <lineage>
        <taxon>Bacteria</taxon>
        <taxon>Pseudomonadati</taxon>
        <taxon>Campylobacterota</taxon>
        <taxon>Epsilonproteobacteria</taxon>
        <taxon>Campylobacterales</taxon>
        <taxon>Campylobacteraceae</taxon>
        <taxon>Campylobacter</taxon>
    </lineage>
</organism>
<dbReference type="EMBL" id="ACFU01000005">
    <property type="protein sequence ID" value="EEF14687.1"/>
    <property type="molecule type" value="Genomic_DNA"/>
</dbReference>
<evidence type="ECO:0000313" key="3">
    <source>
        <dbReference type="Proteomes" id="UP000003082"/>
    </source>
</evidence>
<dbReference type="AlphaFoldDB" id="B9D069"/>
<name>B9D069_CAMRE</name>
<dbReference type="STRING" id="553218.CAMRE0001_1383"/>
<evidence type="ECO:0000313" key="2">
    <source>
        <dbReference type="EMBL" id="EEF14687.1"/>
    </source>
</evidence>
<feature type="region of interest" description="Disordered" evidence="1">
    <location>
        <begin position="19"/>
        <end position="38"/>
    </location>
</feature>
<gene>
    <name evidence="2" type="ORF">CAMRE0001_1383</name>
</gene>